<dbReference type="EMBL" id="JBHPBY010000119">
    <property type="protein sequence ID" value="MFC1850722.1"/>
    <property type="molecule type" value="Genomic_DNA"/>
</dbReference>
<keyword evidence="3" id="KW-0067">ATP-binding</keyword>
<protein>
    <submittedName>
        <fullName evidence="3">ATP-binding protein</fullName>
    </submittedName>
</protein>
<evidence type="ECO:0000313" key="3">
    <source>
        <dbReference type="EMBL" id="MFC1850722.1"/>
    </source>
</evidence>
<dbReference type="InterPro" id="IPR025420">
    <property type="entry name" value="DUF4143"/>
</dbReference>
<dbReference type="InterPro" id="IPR027417">
    <property type="entry name" value="P-loop_NTPase"/>
</dbReference>
<evidence type="ECO:0000313" key="4">
    <source>
        <dbReference type="Proteomes" id="UP001594351"/>
    </source>
</evidence>
<reference evidence="3 4" key="1">
    <citation type="submission" date="2024-09" db="EMBL/GenBank/DDBJ databases">
        <title>Laminarin stimulates single cell rates of sulfate reduction while oxygen inhibits transcriptomic activity in coastal marine sediment.</title>
        <authorList>
            <person name="Lindsay M."/>
            <person name="Orcutt B."/>
            <person name="Emerson D."/>
            <person name="Stepanauskas R."/>
            <person name="D'Angelo T."/>
        </authorList>
    </citation>
    <scope>NUCLEOTIDE SEQUENCE [LARGE SCALE GENOMIC DNA]</scope>
    <source>
        <strain evidence="3">SAG AM-311-K15</strain>
    </source>
</reference>
<comment type="caution">
    <text evidence="3">The sequence shown here is derived from an EMBL/GenBank/DDBJ whole genome shotgun (WGS) entry which is preliminary data.</text>
</comment>
<dbReference type="Pfam" id="PF13635">
    <property type="entry name" value="DUF4143"/>
    <property type="match status" value="1"/>
</dbReference>
<dbReference type="PANTHER" id="PTHR43566">
    <property type="entry name" value="CONSERVED PROTEIN"/>
    <property type="match status" value="1"/>
</dbReference>
<keyword evidence="4" id="KW-1185">Reference proteome</keyword>
<feature type="domain" description="AAA" evidence="1">
    <location>
        <begin position="18"/>
        <end position="134"/>
    </location>
</feature>
<sequence>MKQKRTIAKILIDLVKKYPVVTITGPRQSGKTTLCRMVFPEKSYVNLEAPDVRQFAIEDPRGFLNSYSEGAIFDEIQRTPELLSYLQPIIDDDPVPGKYIITGSQQFRVREALSQSLAGRTGLLTLLPFDWMEVKPYLDLTNTPKTMLYGFYPRLHDMKINPTLALGDYFETYVQRDVRQIVHIKNANLFEKFLRLCAGRVGQLLNLLSLANDTGISHTTAREWISILEASYIIFQLQPWYATISKRLIKTPKLYFWDVGLVSYLLGLEREIHVQRDPLIGNLFENMVVAEIMKQYYHSGKRPRCYFYRDSNGNEVDLVLEKGEGLSLIEIKAGQTVTKQYFKGLNRFKKVIGDRIRLGVVVYRGKERQLRTDWHVLPVHSISNLRHDILRNYAD</sequence>
<gene>
    <name evidence="3" type="ORF">ACFL27_11065</name>
</gene>
<organism evidence="3 4">
    <name type="scientific">candidate division CSSED10-310 bacterium</name>
    <dbReference type="NCBI Taxonomy" id="2855610"/>
    <lineage>
        <taxon>Bacteria</taxon>
        <taxon>Bacteria division CSSED10-310</taxon>
    </lineage>
</organism>
<dbReference type="SUPFAM" id="SSF52540">
    <property type="entry name" value="P-loop containing nucleoside triphosphate hydrolases"/>
    <property type="match status" value="1"/>
</dbReference>
<dbReference type="Pfam" id="PF13173">
    <property type="entry name" value="AAA_14"/>
    <property type="match status" value="1"/>
</dbReference>
<keyword evidence="3" id="KW-0547">Nucleotide-binding</keyword>
<feature type="domain" description="DUF4143" evidence="2">
    <location>
        <begin position="175"/>
        <end position="334"/>
    </location>
</feature>
<dbReference type="Proteomes" id="UP001594351">
    <property type="component" value="Unassembled WGS sequence"/>
</dbReference>
<dbReference type="GO" id="GO:0005524">
    <property type="term" value="F:ATP binding"/>
    <property type="evidence" value="ECO:0007669"/>
    <property type="project" value="UniProtKB-KW"/>
</dbReference>
<dbReference type="InterPro" id="IPR041682">
    <property type="entry name" value="AAA_14"/>
</dbReference>
<proteinExistence type="predicted"/>
<evidence type="ECO:0000259" key="2">
    <source>
        <dbReference type="Pfam" id="PF13635"/>
    </source>
</evidence>
<accession>A0ABV6YWY1</accession>
<evidence type="ECO:0000259" key="1">
    <source>
        <dbReference type="Pfam" id="PF13173"/>
    </source>
</evidence>
<name>A0ABV6YWY1_UNCC1</name>
<dbReference type="PANTHER" id="PTHR43566:SF2">
    <property type="entry name" value="DUF4143 DOMAIN-CONTAINING PROTEIN"/>
    <property type="match status" value="1"/>
</dbReference>